<evidence type="ECO:0000256" key="1">
    <source>
        <dbReference type="SAM" id="MobiDB-lite"/>
    </source>
</evidence>
<keyword evidence="2" id="KW-0472">Membrane</keyword>
<dbReference type="EMBL" id="CAJC01000158">
    <property type="protein sequence ID" value="CCI53758.1"/>
    <property type="molecule type" value="Genomic_DNA"/>
</dbReference>
<gene>
    <name evidence="3" type="ORF">BN13_470004</name>
</gene>
<keyword evidence="4" id="KW-1185">Reference proteome</keyword>
<evidence type="ECO:0000313" key="3">
    <source>
        <dbReference type="EMBL" id="CCI53758.1"/>
    </source>
</evidence>
<feature type="compositionally biased region" description="Low complexity" evidence="1">
    <location>
        <begin position="315"/>
        <end position="339"/>
    </location>
</feature>
<protein>
    <submittedName>
        <fullName evidence="3">Uncharacterized protein</fullName>
    </submittedName>
</protein>
<keyword evidence="2" id="KW-0812">Transmembrane</keyword>
<proteinExistence type="predicted"/>
<dbReference type="STRING" id="1193518.BN13_470004"/>
<reference evidence="3 4" key="1">
    <citation type="journal article" date="2013" name="ISME J.">
        <title>A metabolic model for members of the genus Tetrasphaera involved in enhanced biological phosphorus removal.</title>
        <authorList>
            <person name="Kristiansen R."/>
            <person name="Nguyen H.T.T."/>
            <person name="Saunders A.M."/>
            <person name="Nielsen J.L."/>
            <person name="Wimmer R."/>
            <person name="Le V.Q."/>
            <person name="McIlroy S.J."/>
            <person name="Petrovski S."/>
            <person name="Seviour R.J."/>
            <person name="Calteau A."/>
            <person name="Nielsen K.L."/>
            <person name="Nielsen P.H."/>
        </authorList>
    </citation>
    <scope>NUCLEOTIDE SEQUENCE [LARGE SCALE GENOMIC DNA]</scope>
    <source>
        <strain evidence="3 4">Ben 74</strain>
    </source>
</reference>
<evidence type="ECO:0000313" key="4">
    <source>
        <dbReference type="Proteomes" id="UP000035720"/>
    </source>
</evidence>
<dbReference type="Proteomes" id="UP000035720">
    <property type="component" value="Unassembled WGS sequence"/>
</dbReference>
<sequence>MPLLRRRPAAEEWLRADESSAIPPPKERQTIRDRARRWLLYAVIAAFPVWTIVGVATMVHWSNVAKSAASATSASVVSSPGRAAAWKSLSAWLATTPSPLPGGQIVSWDGSVATDPPESATGTGPTWTSSIESFTLVDNAGNLYVSSVQVALDPRGGAEAVGGPSLIPVAPTADDSWASDGPWPGLTIVGPPPAVSAAATAWATAYVSGSSDTLRLAIGDTDPTRTYVPLTGATASEVTVISAAVPDAGKPDIMIARVSVALTWGGQDDPAEPMVLDVRVSRADTAAPVVDAWGSPGSGPTLTAYQNAVDVVRRATPTAPTAPASTSVTSTSTTPPMEQ</sequence>
<name>A0A077MFA1_9MICO</name>
<feature type="transmembrane region" description="Helical" evidence="2">
    <location>
        <begin position="38"/>
        <end position="61"/>
    </location>
</feature>
<keyword evidence="2" id="KW-1133">Transmembrane helix</keyword>
<feature type="region of interest" description="Disordered" evidence="1">
    <location>
        <begin position="314"/>
        <end position="339"/>
    </location>
</feature>
<dbReference type="RefSeq" id="WP_048546128.1">
    <property type="nucleotide sequence ID" value="NZ_HF571038.1"/>
</dbReference>
<comment type="caution">
    <text evidence="3">The sequence shown here is derived from an EMBL/GenBank/DDBJ whole genome shotgun (WGS) entry which is preliminary data.</text>
</comment>
<evidence type="ECO:0000256" key="2">
    <source>
        <dbReference type="SAM" id="Phobius"/>
    </source>
</evidence>
<dbReference type="OrthoDB" id="5126438at2"/>
<organism evidence="3 4">
    <name type="scientific">Nostocoides jenkinsii Ben 74</name>
    <dbReference type="NCBI Taxonomy" id="1193518"/>
    <lineage>
        <taxon>Bacteria</taxon>
        <taxon>Bacillati</taxon>
        <taxon>Actinomycetota</taxon>
        <taxon>Actinomycetes</taxon>
        <taxon>Micrococcales</taxon>
        <taxon>Intrasporangiaceae</taxon>
        <taxon>Nostocoides</taxon>
    </lineage>
</organism>
<accession>A0A077MFA1</accession>
<dbReference type="AlphaFoldDB" id="A0A077MFA1"/>